<name>A0ABU1NMB3_9BURK</name>
<sequence>MDPRLLTLYEQELRYFRESAGEFARAFPKIAHRLGIEGQDVADPYVERLIEATAFLAARVGLKLDAEYPRFTGHLLDIVYPQFMAPTPSMIVVSLAVDPDDANLASGPTLPRGSGLRARHAVGQNTHCEFRTARALRVWPVEVQRAQYFTYAPDLPLAQHPQAREIRGGLRIALRATAGLKFDQVALDELLIHFGGAEDVAWQLHECVLGNPLGVLVQPLSAGGVSAGAAAGAVRQLPASAVQPVGFEDDEALLPVTATGFSGHRLVQEYFAFPQRFQFARIVGLERVLSAMPVSEIELVLLFSRGDAALEKLVSADNVQLHCVPAINLFAKRLDRVTVNEGVSQFHLVPERTRPQDFEVHTVTEVIGHGSPGGVDAAPEQPFLPFYAAFHGSRHSHPAYFTTTREPRMPSARQRTEGHRSSHIGSEVYMQIVDPQQAPYAGSLRQLAVSALVTNRDLPLLMPLGRENDFDCIDAFPAQRVRMVRGPSRPVSPVVNHGLGWRVIDHLALNYLSLADSSAQQGAAALREMLMLYAVHGDEVRQAQVRGLLSVRSKPVARRLPLAGPIAFGRGLEVTLEVDRNAFHGHSAFLFGAVMARYLARHVEVNHFVETVLTAPGRGEIMRWRPLCGARPIL</sequence>
<reference evidence="1 2" key="1">
    <citation type="submission" date="2023-07" db="EMBL/GenBank/DDBJ databases">
        <title>Sorghum-associated microbial communities from plants grown in Nebraska, USA.</title>
        <authorList>
            <person name="Schachtman D."/>
        </authorList>
    </citation>
    <scope>NUCLEOTIDE SEQUENCE [LARGE SCALE GENOMIC DNA]</scope>
    <source>
        <strain evidence="1 2">DS1781</strain>
    </source>
</reference>
<dbReference type="RefSeq" id="WP_309907430.1">
    <property type="nucleotide sequence ID" value="NZ_JAVDRF010000019.1"/>
</dbReference>
<comment type="caution">
    <text evidence="1">The sequence shown here is derived from an EMBL/GenBank/DDBJ whole genome shotgun (WGS) entry which is preliminary data.</text>
</comment>
<keyword evidence="2" id="KW-1185">Reference proteome</keyword>
<dbReference type="InterPro" id="IPR010272">
    <property type="entry name" value="T6SS_TssF"/>
</dbReference>
<dbReference type="NCBIfam" id="TIGR03359">
    <property type="entry name" value="VI_chp_6"/>
    <property type="match status" value="1"/>
</dbReference>
<evidence type="ECO:0000313" key="2">
    <source>
        <dbReference type="Proteomes" id="UP001184230"/>
    </source>
</evidence>
<proteinExistence type="predicted"/>
<organism evidence="1 2">
    <name type="scientific">Variovorax soli</name>
    <dbReference type="NCBI Taxonomy" id="376815"/>
    <lineage>
        <taxon>Bacteria</taxon>
        <taxon>Pseudomonadati</taxon>
        <taxon>Pseudomonadota</taxon>
        <taxon>Betaproteobacteria</taxon>
        <taxon>Burkholderiales</taxon>
        <taxon>Comamonadaceae</taxon>
        <taxon>Variovorax</taxon>
    </lineage>
</organism>
<dbReference type="EMBL" id="JAVDRF010000019">
    <property type="protein sequence ID" value="MDR6539600.1"/>
    <property type="molecule type" value="Genomic_DNA"/>
</dbReference>
<dbReference type="PIRSF" id="PIRSF028304">
    <property type="entry name" value="UCP028304"/>
    <property type="match status" value="1"/>
</dbReference>
<dbReference type="Pfam" id="PF05947">
    <property type="entry name" value="T6SS_TssF"/>
    <property type="match status" value="1"/>
</dbReference>
<dbReference type="PANTHER" id="PTHR35370">
    <property type="entry name" value="CYTOPLASMIC PROTEIN-RELATED-RELATED"/>
    <property type="match status" value="1"/>
</dbReference>
<gene>
    <name evidence="1" type="ORF">J2739_005399</name>
</gene>
<evidence type="ECO:0000313" key="1">
    <source>
        <dbReference type="EMBL" id="MDR6539600.1"/>
    </source>
</evidence>
<accession>A0ABU1NMB3</accession>
<dbReference type="PANTHER" id="PTHR35370:SF1">
    <property type="entry name" value="TYPE VI SECRETION SYSTEM COMPONENT TSSF1"/>
    <property type="match status" value="1"/>
</dbReference>
<dbReference type="Proteomes" id="UP001184230">
    <property type="component" value="Unassembled WGS sequence"/>
</dbReference>
<protein>
    <submittedName>
        <fullName evidence="1">Type VI secretion system protein ImpG</fullName>
    </submittedName>
</protein>